<dbReference type="Proteomes" id="UP000029525">
    <property type="component" value="Unassembled WGS sequence"/>
</dbReference>
<protein>
    <recommendedName>
        <fullName evidence="1">DUF3298 domain-containing protein</fullName>
    </recommendedName>
</protein>
<dbReference type="EMBL" id="JRNQ01000003">
    <property type="protein sequence ID" value="KGF45831.1"/>
    <property type="molecule type" value="Genomic_DNA"/>
</dbReference>
<name>A0A096AH38_9BACT</name>
<sequence>MMSKRNFILALAILTVIIAFGYKGNKAIMAYEADTIRTERVHQTTSDSVCMGDVEIDYPVAGPQCLMDSLRANINRALYDSFYYTEDSTHIVCFKGSLTDANKLAKFYSEAYYDNLKSLCDYNDSRTLQLEHNVGILKKYENKQVITYLVDSYGFFGGAHGAASSHAFMLDKATGKQLGYIIDTTQVEGMQELLKQGLTRYLTQEGDTLESDVVEILSLEDNNIIPLPDASPYFTAKGVTFVYGLYEIGPYVIGMPEFTISYKDIYCYLTDEAKKLVDMKNLDGRYEEFRW</sequence>
<dbReference type="InterPro" id="IPR021729">
    <property type="entry name" value="DUF3298"/>
</dbReference>
<evidence type="ECO:0000313" key="2">
    <source>
        <dbReference type="EMBL" id="KGF45831.1"/>
    </source>
</evidence>
<comment type="caution">
    <text evidence="2">The sequence shown here is derived from an EMBL/GenBank/DDBJ whole genome shotgun (WGS) entry which is preliminary data.</text>
</comment>
<accession>A0A096AH38</accession>
<dbReference type="Pfam" id="PF11738">
    <property type="entry name" value="DUF3298"/>
    <property type="match status" value="1"/>
</dbReference>
<dbReference type="InterPro" id="IPR037126">
    <property type="entry name" value="PdaC/RsiV-like_sf"/>
</dbReference>
<proteinExistence type="predicted"/>
<evidence type="ECO:0000313" key="3">
    <source>
        <dbReference type="Proteomes" id="UP000029525"/>
    </source>
</evidence>
<evidence type="ECO:0000259" key="1">
    <source>
        <dbReference type="Pfam" id="PF11738"/>
    </source>
</evidence>
<gene>
    <name evidence="2" type="ORF">HMPREF0647_00755</name>
</gene>
<dbReference type="Gene3D" id="3.90.640.20">
    <property type="entry name" value="Heat-shock cognate protein, ATPase"/>
    <property type="match status" value="1"/>
</dbReference>
<organism evidence="2 3">
    <name type="scientific">Prevotella bivia DNF00320</name>
    <dbReference type="NCBI Taxonomy" id="1401068"/>
    <lineage>
        <taxon>Bacteria</taxon>
        <taxon>Pseudomonadati</taxon>
        <taxon>Bacteroidota</taxon>
        <taxon>Bacteroidia</taxon>
        <taxon>Bacteroidales</taxon>
        <taxon>Prevotellaceae</taxon>
        <taxon>Prevotella</taxon>
    </lineage>
</organism>
<feature type="domain" description="DUF3298" evidence="1">
    <location>
        <begin position="221"/>
        <end position="263"/>
    </location>
</feature>
<reference evidence="2 3" key="1">
    <citation type="submission" date="2014-07" db="EMBL/GenBank/DDBJ databases">
        <authorList>
            <person name="McCorrison J."/>
            <person name="Sanka R."/>
            <person name="Torralba M."/>
            <person name="Gillis M."/>
            <person name="Haft D.H."/>
            <person name="Methe B."/>
            <person name="Sutton G."/>
            <person name="Nelson K.E."/>
        </authorList>
    </citation>
    <scope>NUCLEOTIDE SEQUENCE [LARGE SCALE GENOMIC DNA]</scope>
    <source>
        <strain evidence="2 3">DNF00320</strain>
    </source>
</reference>
<dbReference type="Gene3D" id="3.30.565.40">
    <property type="entry name" value="Fervidobacterium nodosum Rt17-B1 like"/>
    <property type="match status" value="1"/>
</dbReference>
<dbReference type="OrthoDB" id="594879at2"/>
<dbReference type="AlphaFoldDB" id="A0A096AH38"/>